<sequence>MPEHIQLYFVSAASLVLRFIPGVAILILGYVLSIGPALLWMLAGGIDRYNHYFEFFVTFYAPVIWCEKNTPLGPVLNAYSNALLDLFF</sequence>
<evidence type="ECO:0000313" key="2">
    <source>
        <dbReference type="EMBL" id="QDV21542.1"/>
    </source>
</evidence>
<keyword evidence="1" id="KW-1133">Transmembrane helix</keyword>
<proteinExistence type="predicted"/>
<organism evidence="2 3">
    <name type="scientific">Gimesia panareensis</name>
    <dbReference type="NCBI Taxonomy" id="2527978"/>
    <lineage>
        <taxon>Bacteria</taxon>
        <taxon>Pseudomonadati</taxon>
        <taxon>Planctomycetota</taxon>
        <taxon>Planctomycetia</taxon>
        <taxon>Planctomycetales</taxon>
        <taxon>Planctomycetaceae</taxon>
        <taxon>Gimesia</taxon>
    </lineage>
</organism>
<feature type="transmembrane region" description="Helical" evidence="1">
    <location>
        <begin position="20"/>
        <end position="43"/>
    </location>
</feature>
<dbReference type="EMBL" id="CP036317">
    <property type="protein sequence ID" value="QDV21542.1"/>
    <property type="molecule type" value="Genomic_DNA"/>
</dbReference>
<name>A0A518FYU8_9PLAN</name>
<reference evidence="2 3" key="1">
    <citation type="submission" date="2019-02" db="EMBL/GenBank/DDBJ databases">
        <title>Deep-cultivation of Planctomycetes and their phenomic and genomic characterization uncovers novel biology.</title>
        <authorList>
            <person name="Wiegand S."/>
            <person name="Jogler M."/>
            <person name="Boedeker C."/>
            <person name="Pinto D."/>
            <person name="Vollmers J."/>
            <person name="Rivas-Marin E."/>
            <person name="Kohn T."/>
            <person name="Peeters S.H."/>
            <person name="Heuer A."/>
            <person name="Rast P."/>
            <person name="Oberbeckmann S."/>
            <person name="Bunk B."/>
            <person name="Jeske O."/>
            <person name="Meyerdierks A."/>
            <person name="Storesund J.E."/>
            <person name="Kallscheuer N."/>
            <person name="Luecker S."/>
            <person name="Lage O.M."/>
            <person name="Pohl T."/>
            <person name="Merkel B.J."/>
            <person name="Hornburger P."/>
            <person name="Mueller R.-W."/>
            <person name="Bruemmer F."/>
            <person name="Labrenz M."/>
            <person name="Spormann A.M."/>
            <person name="Op den Camp H."/>
            <person name="Overmann J."/>
            <person name="Amann R."/>
            <person name="Jetten M.S.M."/>
            <person name="Mascher T."/>
            <person name="Medema M.H."/>
            <person name="Devos D.P."/>
            <person name="Kaster A.-K."/>
            <person name="Ovreas L."/>
            <person name="Rohde M."/>
            <person name="Galperin M.Y."/>
            <person name="Jogler C."/>
        </authorList>
    </citation>
    <scope>NUCLEOTIDE SEQUENCE [LARGE SCALE GENOMIC DNA]</scope>
    <source>
        <strain evidence="2 3">Pan153</strain>
    </source>
</reference>
<keyword evidence="1" id="KW-0472">Membrane</keyword>
<accession>A0A518FYU8</accession>
<protein>
    <submittedName>
        <fullName evidence="2">Uncharacterized protein</fullName>
    </submittedName>
</protein>
<evidence type="ECO:0000313" key="3">
    <source>
        <dbReference type="Proteomes" id="UP000320839"/>
    </source>
</evidence>
<dbReference type="Proteomes" id="UP000320839">
    <property type="component" value="Chromosome"/>
</dbReference>
<dbReference type="AlphaFoldDB" id="A0A518FYU8"/>
<keyword evidence="1" id="KW-0812">Transmembrane</keyword>
<evidence type="ECO:0000256" key="1">
    <source>
        <dbReference type="SAM" id="Phobius"/>
    </source>
</evidence>
<gene>
    <name evidence="2" type="ORF">Pan153_62320</name>
</gene>